<dbReference type="PATRIC" id="fig|1441095.3.peg.845"/>
<keyword evidence="3" id="KW-0547">Nucleotide-binding</keyword>
<keyword evidence="5" id="KW-0029">Amino-acid transport</keyword>
<dbReference type="Gene3D" id="3.40.50.300">
    <property type="entry name" value="P-loop containing nucleotide triphosphate hydrolases"/>
    <property type="match status" value="1"/>
</dbReference>
<protein>
    <submittedName>
        <fullName evidence="7">Amino acid ABC transporter ATPase</fullName>
    </submittedName>
</protein>
<dbReference type="InterPro" id="IPR017871">
    <property type="entry name" value="ABC_transporter-like_CS"/>
</dbReference>
<proteinExistence type="inferred from homology"/>
<evidence type="ECO:0000259" key="6">
    <source>
        <dbReference type="PROSITE" id="PS50893"/>
    </source>
</evidence>
<evidence type="ECO:0000256" key="5">
    <source>
        <dbReference type="ARBA" id="ARBA00022970"/>
    </source>
</evidence>
<gene>
    <name evidence="7" type="ORF">AM592_03845</name>
</gene>
<keyword evidence="8" id="KW-1185">Reference proteome</keyword>
<accession>A0A0M5JE39</accession>
<feature type="domain" description="ABC transporter" evidence="6">
    <location>
        <begin position="4"/>
        <end position="234"/>
    </location>
</feature>
<dbReference type="OrthoDB" id="9776369at2"/>
<dbReference type="PROSITE" id="PS00211">
    <property type="entry name" value="ABC_TRANSPORTER_1"/>
    <property type="match status" value="1"/>
</dbReference>
<dbReference type="Proteomes" id="UP000067625">
    <property type="component" value="Chromosome"/>
</dbReference>
<dbReference type="STRING" id="1441095.AM592_03845"/>
<dbReference type="PANTHER" id="PTHR43820:SF4">
    <property type="entry name" value="HIGH-AFFINITY BRANCHED-CHAIN AMINO ACID TRANSPORT ATP-BINDING PROTEIN LIVF"/>
    <property type="match status" value="1"/>
</dbReference>
<dbReference type="InterPro" id="IPR003439">
    <property type="entry name" value="ABC_transporter-like_ATP-bd"/>
</dbReference>
<sequence length="235" mass="25749">MALLEIKNMSAYYGVIQALNGMNVEVDKGEIVTLIGSNGAGKSTALKTISGLVKAKEGSILYNGKDITSMPAHDTTLLGIAHVPEGRRIFPRMTVKENLRIGAFSVKSQKLIEERMEKVFHYFPKLKERLDQRGGTMSGGEQQMLAIGRALMMDPALLMLDEPSMGLAPIIVEQIFEIIKELNNAGVTILLVEQNAFQALQIANRGYVLQTGQIILEGVGSDLIHDKQIHEAYLA</sequence>
<dbReference type="InterPro" id="IPR052156">
    <property type="entry name" value="BCAA_Transport_ATP-bd_LivF"/>
</dbReference>
<dbReference type="InterPro" id="IPR003593">
    <property type="entry name" value="AAA+_ATPase"/>
</dbReference>
<evidence type="ECO:0000256" key="1">
    <source>
        <dbReference type="ARBA" id="ARBA00005417"/>
    </source>
</evidence>
<keyword evidence="4" id="KW-0067">ATP-binding</keyword>
<evidence type="ECO:0000256" key="2">
    <source>
        <dbReference type="ARBA" id="ARBA00022448"/>
    </source>
</evidence>
<dbReference type="GO" id="GO:0005524">
    <property type="term" value="F:ATP binding"/>
    <property type="evidence" value="ECO:0007669"/>
    <property type="project" value="UniProtKB-KW"/>
</dbReference>
<keyword evidence="2" id="KW-0813">Transport</keyword>
<dbReference type="SUPFAM" id="SSF52540">
    <property type="entry name" value="P-loop containing nucleoside triphosphate hydrolases"/>
    <property type="match status" value="1"/>
</dbReference>
<name>A0A0M5JE39_9BACI</name>
<dbReference type="PANTHER" id="PTHR43820">
    <property type="entry name" value="HIGH-AFFINITY BRANCHED-CHAIN AMINO ACID TRANSPORT ATP-BINDING PROTEIN LIVF"/>
    <property type="match status" value="1"/>
</dbReference>
<reference evidence="8" key="1">
    <citation type="submission" date="2015-08" db="EMBL/GenBank/DDBJ databases">
        <title>Genome sequencing project for genomic taxonomy and phylogenomics of Bacillus-like bacteria.</title>
        <authorList>
            <person name="Liu B."/>
            <person name="Wang J."/>
            <person name="Zhu Y."/>
            <person name="Liu G."/>
            <person name="Chen Q."/>
            <person name="Chen Z."/>
            <person name="Lan J."/>
            <person name="Che J."/>
            <person name="Ge C."/>
            <person name="Shi H."/>
            <person name="Pan Z."/>
            <person name="Liu X."/>
        </authorList>
    </citation>
    <scope>NUCLEOTIDE SEQUENCE [LARGE SCALE GENOMIC DNA]</scope>
    <source>
        <strain evidence="8">FJAT-4402</strain>
    </source>
</reference>
<organism evidence="7 8">
    <name type="scientific">Bacillus gobiensis</name>
    <dbReference type="NCBI Taxonomy" id="1441095"/>
    <lineage>
        <taxon>Bacteria</taxon>
        <taxon>Bacillati</taxon>
        <taxon>Bacillota</taxon>
        <taxon>Bacilli</taxon>
        <taxon>Bacillales</taxon>
        <taxon>Bacillaceae</taxon>
        <taxon>Bacillus</taxon>
    </lineage>
</organism>
<evidence type="ECO:0000256" key="4">
    <source>
        <dbReference type="ARBA" id="ARBA00022840"/>
    </source>
</evidence>
<dbReference type="CDD" id="cd03224">
    <property type="entry name" value="ABC_TM1139_LivF_branched"/>
    <property type="match status" value="1"/>
</dbReference>
<evidence type="ECO:0000313" key="8">
    <source>
        <dbReference type="Proteomes" id="UP000067625"/>
    </source>
</evidence>
<dbReference type="InterPro" id="IPR027417">
    <property type="entry name" value="P-loop_NTPase"/>
</dbReference>
<dbReference type="PIRSF" id="PIRSF039137">
    <property type="entry name" value="ABC_branched_ATPase"/>
    <property type="match status" value="1"/>
</dbReference>
<reference evidence="7 8" key="2">
    <citation type="journal article" date="2016" name="Int. J. Syst. Evol. Microbiol.">
        <title>Bacillus gobiensis sp. nov., isolated from a soil sample.</title>
        <authorList>
            <person name="Liu B."/>
            <person name="Liu G.H."/>
            <person name="Cetin S."/>
            <person name="Schumann P."/>
            <person name="Pan Z.Z."/>
            <person name="Chen Q.Q."/>
        </authorList>
    </citation>
    <scope>NUCLEOTIDE SEQUENCE [LARGE SCALE GENOMIC DNA]</scope>
    <source>
        <strain evidence="7 8">FJAT-4402</strain>
    </source>
</reference>
<evidence type="ECO:0000313" key="7">
    <source>
        <dbReference type="EMBL" id="ALC80814.1"/>
    </source>
</evidence>
<dbReference type="AlphaFoldDB" id="A0A0M5JE39"/>
<evidence type="ECO:0000256" key="3">
    <source>
        <dbReference type="ARBA" id="ARBA00022741"/>
    </source>
</evidence>
<comment type="similarity">
    <text evidence="1">Belongs to the ABC transporter superfamily.</text>
</comment>
<dbReference type="PROSITE" id="PS50893">
    <property type="entry name" value="ABC_TRANSPORTER_2"/>
    <property type="match status" value="1"/>
</dbReference>
<dbReference type="GO" id="GO:0016887">
    <property type="term" value="F:ATP hydrolysis activity"/>
    <property type="evidence" value="ECO:0007669"/>
    <property type="project" value="InterPro"/>
</dbReference>
<dbReference type="EMBL" id="CP012600">
    <property type="protein sequence ID" value="ALC80814.1"/>
    <property type="molecule type" value="Genomic_DNA"/>
</dbReference>
<dbReference type="Pfam" id="PF00005">
    <property type="entry name" value="ABC_tran"/>
    <property type="match status" value="1"/>
</dbReference>
<dbReference type="GO" id="GO:0015807">
    <property type="term" value="P:L-amino acid transport"/>
    <property type="evidence" value="ECO:0007669"/>
    <property type="project" value="TreeGrafter"/>
</dbReference>
<dbReference type="GO" id="GO:0015658">
    <property type="term" value="F:branched-chain amino acid transmembrane transporter activity"/>
    <property type="evidence" value="ECO:0007669"/>
    <property type="project" value="InterPro"/>
</dbReference>
<dbReference type="InterPro" id="IPR030660">
    <property type="entry name" value="ABC_branched_ATPase_LivF/BraG"/>
</dbReference>
<dbReference type="RefSeq" id="WP_053602559.1">
    <property type="nucleotide sequence ID" value="NZ_CP012600.1"/>
</dbReference>
<dbReference type="SMART" id="SM00382">
    <property type="entry name" value="AAA"/>
    <property type="match status" value="1"/>
</dbReference>